<dbReference type="AlphaFoldDB" id="A0A1H3MSJ2"/>
<sequence>MTGTREAVLTRVSSVDGTEIACWTTGDGPPLVLVHGTTADHTRWAPVLPHLEPHFTVHAIDRRGRGASGDAADYTVEREYDDVAAVVDAVAAQAGAAVDLLGHSFGGVCAFGAATRTSHLRRLVLYEGWPTPHPEALALPADVKQRMDALLAAGDREGVLEVFFREVVQMPEADFAIYRALPAWRARIRAAHTIARETPRRFQPELAARITVPVLMLVGGDSPEELQGDYETVAAALPDARVSILEGQQHIAIDLVPEEFAQRVTDFLRPA</sequence>
<organism evidence="3 4">
    <name type="scientific">Geodermatophilus africanus</name>
    <dbReference type="NCBI Taxonomy" id="1137993"/>
    <lineage>
        <taxon>Bacteria</taxon>
        <taxon>Bacillati</taxon>
        <taxon>Actinomycetota</taxon>
        <taxon>Actinomycetes</taxon>
        <taxon>Geodermatophilales</taxon>
        <taxon>Geodermatophilaceae</taxon>
        <taxon>Geodermatophilus</taxon>
    </lineage>
</organism>
<dbReference type="SUPFAM" id="SSF53474">
    <property type="entry name" value="alpha/beta-Hydrolases"/>
    <property type="match status" value="1"/>
</dbReference>
<dbReference type="PANTHER" id="PTHR43798">
    <property type="entry name" value="MONOACYLGLYCEROL LIPASE"/>
    <property type="match status" value="1"/>
</dbReference>
<dbReference type="Pfam" id="PF12697">
    <property type="entry name" value="Abhydrolase_6"/>
    <property type="match status" value="1"/>
</dbReference>
<dbReference type="InterPro" id="IPR000073">
    <property type="entry name" value="AB_hydrolase_1"/>
</dbReference>
<evidence type="ECO:0000313" key="3">
    <source>
        <dbReference type="EMBL" id="SDY79677.1"/>
    </source>
</evidence>
<dbReference type="GO" id="GO:0016020">
    <property type="term" value="C:membrane"/>
    <property type="evidence" value="ECO:0007669"/>
    <property type="project" value="TreeGrafter"/>
</dbReference>
<gene>
    <name evidence="3" type="ORF">SAMN05660209_03756</name>
</gene>
<dbReference type="Proteomes" id="UP000198921">
    <property type="component" value="Unassembled WGS sequence"/>
</dbReference>
<accession>A0A1H3MSJ2</accession>
<protein>
    <submittedName>
        <fullName evidence="3">Pimeloyl-ACP methyl ester carboxylesterase</fullName>
    </submittedName>
</protein>
<evidence type="ECO:0000256" key="1">
    <source>
        <dbReference type="ARBA" id="ARBA00022801"/>
    </source>
</evidence>
<name>A0A1H3MSJ2_9ACTN</name>
<dbReference type="EMBL" id="FNOT01000011">
    <property type="protein sequence ID" value="SDY79677.1"/>
    <property type="molecule type" value="Genomic_DNA"/>
</dbReference>
<dbReference type="Gene3D" id="3.40.50.1820">
    <property type="entry name" value="alpha/beta hydrolase"/>
    <property type="match status" value="1"/>
</dbReference>
<dbReference type="InterPro" id="IPR050266">
    <property type="entry name" value="AB_hydrolase_sf"/>
</dbReference>
<keyword evidence="1" id="KW-0378">Hydrolase</keyword>
<dbReference type="GO" id="GO:0016787">
    <property type="term" value="F:hydrolase activity"/>
    <property type="evidence" value="ECO:0007669"/>
    <property type="project" value="UniProtKB-KW"/>
</dbReference>
<keyword evidence="4" id="KW-1185">Reference proteome</keyword>
<dbReference type="STRING" id="1137993.SAMN05660209_03756"/>
<proteinExistence type="predicted"/>
<reference evidence="4" key="1">
    <citation type="submission" date="2016-10" db="EMBL/GenBank/DDBJ databases">
        <authorList>
            <person name="Varghese N."/>
            <person name="Submissions S."/>
        </authorList>
    </citation>
    <scope>NUCLEOTIDE SEQUENCE [LARGE SCALE GENOMIC DNA]</scope>
    <source>
        <strain evidence="4">DSM 45422</strain>
    </source>
</reference>
<dbReference type="RefSeq" id="WP_170856850.1">
    <property type="nucleotide sequence ID" value="NZ_FNOT01000011.1"/>
</dbReference>
<dbReference type="PANTHER" id="PTHR43798:SF31">
    <property type="entry name" value="AB HYDROLASE SUPERFAMILY PROTEIN YCLE"/>
    <property type="match status" value="1"/>
</dbReference>
<evidence type="ECO:0000313" key="4">
    <source>
        <dbReference type="Proteomes" id="UP000198921"/>
    </source>
</evidence>
<evidence type="ECO:0000259" key="2">
    <source>
        <dbReference type="Pfam" id="PF12697"/>
    </source>
</evidence>
<feature type="domain" description="AB hydrolase-1" evidence="2">
    <location>
        <begin position="31"/>
        <end position="262"/>
    </location>
</feature>
<dbReference type="InterPro" id="IPR029058">
    <property type="entry name" value="AB_hydrolase_fold"/>
</dbReference>